<dbReference type="InterPro" id="IPR041432">
    <property type="entry name" value="UBP13_Znf-UBP_var"/>
</dbReference>
<dbReference type="GO" id="GO:0005634">
    <property type="term" value="C:nucleus"/>
    <property type="evidence" value="ECO:0007669"/>
    <property type="project" value="TreeGrafter"/>
</dbReference>
<dbReference type="PROSITE" id="PS50030">
    <property type="entry name" value="UBA"/>
    <property type="match status" value="1"/>
</dbReference>
<dbReference type="SMART" id="SM00165">
    <property type="entry name" value="UBA"/>
    <property type="match status" value="2"/>
</dbReference>
<dbReference type="InterPro" id="IPR016652">
    <property type="entry name" value="Ubiquitinyl_hydrolase"/>
</dbReference>
<feature type="binding site" evidence="13">
    <location>
        <position position="213"/>
    </location>
    <ligand>
        <name>Zn(2+)</name>
        <dbReference type="ChEBI" id="CHEBI:29105"/>
    </ligand>
</feature>
<dbReference type="SUPFAM" id="SSF54001">
    <property type="entry name" value="Cysteine proteinases"/>
    <property type="match status" value="1"/>
</dbReference>
<feature type="domain" description="UBA" evidence="16">
    <location>
        <begin position="640"/>
        <end position="681"/>
    </location>
</feature>
<dbReference type="InterPro" id="IPR038765">
    <property type="entry name" value="Papain-like_cys_pep_sf"/>
</dbReference>
<protein>
    <recommendedName>
        <fullName evidence="11 15">Ubiquitin carboxyl-terminal hydrolase</fullName>
        <ecNumber evidence="11 15">3.4.19.12</ecNumber>
    </recommendedName>
</protein>
<evidence type="ECO:0000256" key="6">
    <source>
        <dbReference type="ARBA" id="ARBA00022771"/>
    </source>
</evidence>
<evidence type="ECO:0000256" key="3">
    <source>
        <dbReference type="ARBA" id="ARBA00022670"/>
    </source>
</evidence>
<dbReference type="InterPro" id="IPR001607">
    <property type="entry name" value="Znf_UBP"/>
</dbReference>
<gene>
    <name evidence="19" type="ORF">BaOVIS_010480</name>
</gene>
<dbReference type="GO" id="GO:0004843">
    <property type="term" value="F:cysteine-type deubiquitinase activity"/>
    <property type="evidence" value="ECO:0007669"/>
    <property type="project" value="UniProtKB-UniRule"/>
</dbReference>
<dbReference type="InterPro" id="IPR028889">
    <property type="entry name" value="USP"/>
</dbReference>
<evidence type="ECO:0000256" key="9">
    <source>
        <dbReference type="ARBA" id="ARBA00022807"/>
    </source>
</evidence>
<evidence type="ECO:0000256" key="5">
    <source>
        <dbReference type="ARBA" id="ARBA00022737"/>
    </source>
</evidence>
<dbReference type="GO" id="GO:0006508">
    <property type="term" value="P:proteolysis"/>
    <property type="evidence" value="ECO:0007669"/>
    <property type="project" value="UniProtKB-KW"/>
</dbReference>
<dbReference type="InterPro" id="IPR018200">
    <property type="entry name" value="USP_CS"/>
</dbReference>
<dbReference type="Gene3D" id="3.90.70.10">
    <property type="entry name" value="Cysteine proteinases"/>
    <property type="match status" value="1"/>
</dbReference>
<comment type="caution">
    <text evidence="19">The sequence shown here is derived from an EMBL/GenBank/DDBJ whole genome shotgun (WGS) entry which is preliminary data.</text>
</comment>
<evidence type="ECO:0000256" key="11">
    <source>
        <dbReference type="PIRNR" id="PIRNR016308"/>
    </source>
</evidence>
<comment type="catalytic activity">
    <reaction evidence="1 11 15">
        <text>Thiol-dependent hydrolysis of ester, thioester, amide, peptide and isopeptide bonds formed by the C-terminal Gly of ubiquitin (a 76-residue protein attached to proteins as an intracellular targeting signal).</text>
        <dbReference type="EC" id="3.4.19.12"/>
    </reaction>
</comment>
<evidence type="ECO:0000313" key="19">
    <source>
        <dbReference type="EMBL" id="GFE53644.1"/>
    </source>
</evidence>
<dbReference type="AlphaFoldDB" id="A0A9W5T8Y7"/>
<evidence type="ECO:0000256" key="14">
    <source>
        <dbReference type="PROSITE-ProRule" id="PRU00502"/>
    </source>
</evidence>
<dbReference type="PROSITE" id="PS00973">
    <property type="entry name" value="USP_2"/>
    <property type="match status" value="1"/>
</dbReference>
<comment type="similarity">
    <text evidence="2 11 15">Belongs to the peptidase C19 family.</text>
</comment>
<evidence type="ECO:0000313" key="20">
    <source>
        <dbReference type="Proteomes" id="UP001057455"/>
    </source>
</evidence>
<keyword evidence="4 11" id="KW-0479">Metal-binding</keyword>
<keyword evidence="3 11" id="KW-0645">Protease</keyword>
<dbReference type="Pfam" id="PF00443">
    <property type="entry name" value="UCH"/>
    <property type="match status" value="1"/>
</dbReference>
<sequence>MKDKDHLSELASNAGLKAPAKYAAVHKNECVYSTDTDKSPDGLYINLKSFESFGKEALHFDTNAKEAIYLHVKRVLVPIKQEDASDTAGIIGDVGGTTTDINQKTKNIGAKDTSGKEQFVDTKDQNAIVFKQKKTCDEVSEYEVYCPSLNIRMPLEGAPKTVASICKAVIDHSGFNYSSDEFVWKDYVSESKYAQYLIQVEAPPIIHYDNLKCDRCGATKNLWLNLSDGYIGCGRKNYDSGGCADGEEGAAIQHYNETGGVYPLAVKIGTISANTGDVYSYASDEDCLVVDPLLAEHLAHFGIDVKTITKTEKTMAQLEIEKNENHDWSEMGTGNSKVAHGPGLVGLHNLGNTCYMNSAVQVLASVPELATYFLENHYNIATKVPESTKPCEDVLLQFSKIVKALTTDSVVEQHREIVRRYRKACDEMGIDYAEPEQLKNIAVKPSMLKYAIGRDNSRFATGDQQDAEEFFSHLLNALVDMSTEVKRRTKLTFKLKSLFFFRYRQYIVCESLNKMTYNDNEMHMLCLPLLLYSQTEQLDPSVELNLQDCLTNWEREQEIDYLDGGKHHIGVITNALLTLPQYLVIKVDRFYYSMDGTSKKIVNPVAIPPEGLTLETQGEKDHKGYTVECNTREAKKAKHHIDPDFLQSLMAMGFSEKLCRKAVDHEGSKNLDACVNWILSNMDNVSESSASDRDSGSIAANAAVLMDLGYTLEQANVAAEKFGNDVAAAVDWLATDEACTRPLAKQTGRYRLSGVISHIGDNINTGHYVCHIEKHGQWYTYNDAKVLTCDTAPTKNGYLFLFRRYDNEINIV</sequence>
<evidence type="ECO:0000256" key="4">
    <source>
        <dbReference type="ARBA" id="ARBA00022723"/>
    </source>
</evidence>
<keyword evidence="8 11" id="KW-0378">Hydrolase</keyword>
<dbReference type="Pfam" id="PF17807">
    <property type="entry name" value="zf-UBP_var"/>
    <property type="match status" value="1"/>
</dbReference>
<dbReference type="OrthoDB" id="361536at2759"/>
<dbReference type="PIRSF" id="PIRSF016308">
    <property type="entry name" value="UBP"/>
    <property type="match status" value="1"/>
</dbReference>
<dbReference type="EC" id="3.4.19.12" evidence="11 15"/>
<dbReference type="InterPro" id="IPR050164">
    <property type="entry name" value="Peptidase_C19"/>
</dbReference>
<dbReference type="PANTHER" id="PTHR24006:SF664">
    <property type="entry name" value="UBIQUITIN CARBOXYL-TERMINAL HYDROLASE"/>
    <property type="match status" value="1"/>
</dbReference>
<reference evidence="19" key="1">
    <citation type="submission" date="2019-12" db="EMBL/GenBank/DDBJ databases">
        <title>Genome sequence of Babesia ovis.</title>
        <authorList>
            <person name="Yamagishi J."/>
            <person name="Sevinc F."/>
            <person name="Xuan X."/>
        </authorList>
    </citation>
    <scope>NUCLEOTIDE SEQUENCE</scope>
    <source>
        <strain evidence="19">Selcuk</strain>
    </source>
</reference>
<feature type="domain" description="USP" evidence="17">
    <location>
        <begin position="345"/>
        <end position="805"/>
    </location>
</feature>
<name>A0A9W5T8Y7_BABOV</name>
<keyword evidence="20" id="KW-1185">Reference proteome</keyword>
<dbReference type="InterPro" id="IPR001394">
    <property type="entry name" value="Peptidase_C19_UCH"/>
</dbReference>
<feature type="active site" description="Nucleophile" evidence="12">
    <location>
        <position position="354"/>
    </location>
</feature>
<evidence type="ECO:0000256" key="2">
    <source>
        <dbReference type="ARBA" id="ARBA00009085"/>
    </source>
</evidence>
<dbReference type="SMART" id="SM00290">
    <property type="entry name" value="ZnF_UBP"/>
    <property type="match status" value="1"/>
</dbReference>
<evidence type="ECO:0000259" key="18">
    <source>
        <dbReference type="PROSITE" id="PS50271"/>
    </source>
</evidence>
<dbReference type="PROSITE" id="PS00972">
    <property type="entry name" value="USP_1"/>
    <property type="match status" value="1"/>
</dbReference>
<evidence type="ECO:0000256" key="12">
    <source>
        <dbReference type="PIRSR" id="PIRSR016308-1"/>
    </source>
</evidence>
<dbReference type="GO" id="GO:0008270">
    <property type="term" value="F:zinc ion binding"/>
    <property type="evidence" value="ECO:0007669"/>
    <property type="project" value="UniProtKB-UniRule"/>
</dbReference>
<keyword evidence="7 11" id="KW-0833">Ubl conjugation pathway</keyword>
<dbReference type="Gene3D" id="3.30.40.10">
    <property type="entry name" value="Zinc/RING finger domain, C3HC4 (zinc finger)"/>
    <property type="match status" value="2"/>
</dbReference>
<dbReference type="Gene3D" id="1.10.8.10">
    <property type="entry name" value="DNA helicase RuvA subunit, C-terminal domain"/>
    <property type="match status" value="2"/>
</dbReference>
<evidence type="ECO:0000256" key="8">
    <source>
        <dbReference type="ARBA" id="ARBA00022801"/>
    </source>
</evidence>
<dbReference type="PROSITE" id="PS50271">
    <property type="entry name" value="ZF_UBP"/>
    <property type="match status" value="1"/>
</dbReference>
<dbReference type="InterPro" id="IPR015940">
    <property type="entry name" value="UBA"/>
</dbReference>
<evidence type="ECO:0000256" key="13">
    <source>
        <dbReference type="PIRSR" id="PIRSR016308-3"/>
    </source>
</evidence>
<keyword evidence="5" id="KW-0677">Repeat</keyword>
<feature type="domain" description="UBP-type" evidence="18">
    <location>
        <begin position="189"/>
        <end position="305"/>
    </location>
</feature>
<feature type="binding site" evidence="13">
    <location>
        <position position="233"/>
    </location>
    <ligand>
        <name>Zn(2+)</name>
        <dbReference type="ChEBI" id="CHEBI:29105"/>
    </ligand>
</feature>
<dbReference type="GO" id="GO:0005829">
    <property type="term" value="C:cytosol"/>
    <property type="evidence" value="ECO:0007669"/>
    <property type="project" value="TreeGrafter"/>
</dbReference>
<dbReference type="Proteomes" id="UP001057455">
    <property type="component" value="Unassembled WGS sequence"/>
</dbReference>
<evidence type="ECO:0000259" key="17">
    <source>
        <dbReference type="PROSITE" id="PS50235"/>
    </source>
</evidence>
<keyword evidence="9 11" id="KW-0788">Thiol protease</keyword>
<dbReference type="SUPFAM" id="SSF57850">
    <property type="entry name" value="RING/U-box"/>
    <property type="match status" value="1"/>
</dbReference>
<feature type="active site" description="Proton acceptor" evidence="12">
    <location>
        <position position="767"/>
    </location>
</feature>
<evidence type="ECO:0000256" key="15">
    <source>
        <dbReference type="RuleBase" id="RU366025"/>
    </source>
</evidence>
<evidence type="ECO:0000256" key="7">
    <source>
        <dbReference type="ARBA" id="ARBA00022786"/>
    </source>
</evidence>
<accession>A0A9W5T8Y7</accession>
<evidence type="ECO:0000256" key="10">
    <source>
        <dbReference type="ARBA" id="ARBA00022833"/>
    </source>
</evidence>
<feature type="binding site" evidence="13">
    <location>
        <position position="216"/>
    </location>
    <ligand>
        <name>Zn(2+)</name>
        <dbReference type="ChEBI" id="CHEBI:29105"/>
    </ligand>
</feature>
<dbReference type="PANTHER" id="PTHR24006">
    <property type="entry name" value="UBIQUITIN CARBOXYL-TERMINAL HYDROLASE"/>
    <property type="match status" value="1"/>
</dbReference>
<evidence type="ECO:0000256" key="1">
    <source>
        <dbReference type="ARBA" id="ARBA00000707"/>
    </source>
</evidence>
<keyword evidence="6 14" id="KW-0863">Zinc-finger</keyword>
<evidence type="ECO:0000259" key="16">
    <source>
        <dbReference type="PROSITE" id="PS50030"/>
    </source>
</evidence>
<organism evidence="19 20">
    <name type="scientific">Babesia ovis</name>
    <dbReference type="NCBI Taxonomy" id="5869"/>
    <lineage>
        <taxon>Eukaryota</taxon>
        <taxon>Sar</taxon>
        <taxon>Alveolata</taxon>
        <taxon>Apicomplexa</taxon>
        <taxon>Aconoidasida</taxon>
        <taxon>Piroplasmida</taxon>
        <taxon>Babesiidae</taxon>
        <taxon>Babesia</taxon>
    </lineage>
</organism>
<dbReference type="PROSITE" id="PS50235">
    <property type="entry name" value="USP_3"/>
    <property type="match status" value="1"/>
</dbReference>
<dbReference type="Pfam" id="PF02148">
    <property type="entry name" value="zf-UBP"/>
    <property type="match status" value="1"/>
</dbReference>
<proteinExistence type="inferred from homology"/>
<dbReference type="EMBL" id="BLIY01000007">
    <property type="protein sequence ID" value="GFE53644.1"/>
    <property type="molecule type" value="Genomic_DNA"/>
</dbReference>
<dbReference type="GO" id="GO:0016579">
    <property type="term" value="P:protein deubiquitination"/>
    <property type="evidence" value="ECO:0007669"/>
    <property type="project" value="InterPro"/>
</dbReference>
<keyword evidence="10 11" id="KW-0862">Zinc</keyword>
<dbReference type="InterPro" id="IPR013083">
    <property type="entry name" value="Znf_RING/FYVE/PHD"/>
</dbReference>